<gene>
    <name evidence="1" type="ORF">EAH73_12015</name>
</gene>
<evidence type="ECO:0000313" key="1">
    <source>
        <dbReference type="EMBL" id="TPG66088.1"/>
    </source>
</evidence>
<evidence type="ECO:0000313" key="2">
    <source>
        <dbReference type="Proteomes" id="UP000317646"/>
    </source>
</evidence>
<reference evidence="1 2" key="1">
    <citation type="journal article" date="2019" name="Environ. Microbiol.">
        <title>Species interactions and distinct microbial communities in high Arctic permafrost affected cryosols are associated with the CH4 and CO2 gas fluxes.</title>
        <authorList>
            <person name="Altshuler I."/>
            <person name="Hamel J."/>
            <person name="Turney S."/>
            <person name="Magnuson E."/>
            <person name="Levesque R."/>
            <person name="Greer C."/>
            <person name="Whyte L.G."/>
        </authorList>
    </citation>
    <scope>NUCLEOTIDE SEQUENCE [LARGE SCALE GENOMIC DNA]</scope>
    <source>
        <strain evidence="1 2">S9.2P</strain>
    </source>
</reference>
<dbReference type="Proteomes" id="UP000317646">
    <property type="component" value="Unassembled WGS sequence"/>
</dbReference>
<name>A0A502GXJ4_9BACT</name>
<dbReference type="EMBL" id="RCYZ01000004">
    <property type="protein sequence ID" value="TPG66088.1"/>
    <property type="molecule type" value="Genomic_DNA"/>
</dbReference>
<dbReference type="RefSeq" id="WP_140466826.1">
    <property type="nucleotide sequence ID" value="NZ_RCYZ01000004.1"/>
</dbReference>
<accession>A0A502GXJ4</accession>
<organism evidence="1 2">
    <name type="scientific">Hymenobacter nivis</name>
    <dbReference type="NCBI Taxonomy" id="1850093"/>
    <lineage>
        <taxon>Bacteria</taxon>
        <taxon>Pseudomonadati</taxon>
        <taxon>Bacteroidota</taxon>
        <taxon>Cytophagia</taxon>
        <taxon>Cytophagales</taxon>
        <taxon>Hymenobacteraceae</taxon>
        <taxon>Hymenobacter</taxon>
    </lineage>
</organism>
<dbReference type="AlphaFoldDB" id="A0A502GXJ4"/>
<keyword evidence="2" id="KW-1185">Reference proteome</keyword>
<protein>
    <submittedName>
        <fullName evidence="1">Uncharacterized protein</fullName>
    </submittedName>
</protein>
<proteinExistence type="predicted"/>
<comment type="caution">
    <text evidence="1">The sequence shown here is derived from an EMBL/GenBank/DDBJ whole genome shotgun (WGS) entry which is preliminary data.</text>
</comment>
<sequence length="171" mass="18740">MSIQVIEPLTIGQPSQALRAKFDYATEGQHLADVRAEQDRLKEARRTIPYQWNHLGLCTNPDYIYQAAQGEREYVAVTVALAPGEQWIGGFVLRFLEGGHSVLPCLKHKGSSSRDAAIEAAATSLLNSSLLRFVSPELVSNVHLLAPNAPQVPALTPLQLAYKPGQQLPLF</sequence>